<sequence length="57" mass="6688">MVSFSTSLRWNVKESNRLQVKVALLLWVLMQFSVLEQLDAQRRFDRTFAETSIAVPM</sequence>
<reference evidence="1" key="1">
    <citation type="journal article" date="2019" name="bioRxiv">
        <title>The Genome of the Zebra Mussel, Dreissena polymorpha: A Resource for Invasive Species Research.</title>
        <authorList>
            <person name="McCartney M.A."/>
            <person name="Auch B."/>
            <person name="Kono T."/>
            <person name="Mallez S."/>
            <person name="Zhang Y."/>
            <person name="Obille A."/>
            <person name="Becker A."/>
            <person name="Abrahante J.E."/>
            <person name="Garbe J."/>
            <person name="Badalamenti J.P."/>
            <person name="Herman A."/>
            <person name="Mangelson H."/>
            <person name="Liachko I."/>
            <person name="Sullivan S."/>
            <person name="Sone E.D."/>
            <person name="Koren S."/>
            <person name="Silverstein K.A.T."/>
            <person name="Beckman K.B."/>
            <person name="Gohl D.M."/>
        </authorList>
    </citation>
    <scope>NUCLEOTIDE SEQUENCE</scope>
    <source>
        <strain evidence="1">Duluth1</strain>
        <tissue evidence="1">Whole animal</tissue>
    </source>
</reference>
<evidence type="ECO:0000313" key="1">
    <source>
        <dbReference type="EMBL" id="KAH3781872.1"/>
    </source>
</evidence>
<dbReference type="AlphaFoldDB" id="A0A9D4EKB4"/>
<evidence type="ECO:0000313" key="2">
    <source>
        <dbReference type="Proteomes" id="UP000828390"/>
    </source>
</evidence>
<proteinExistence type="predicted"/>
<name>A0A9D4EKB4_DREPO</name>
<comment type="caution">
    <text evidence="1">The sequence shown here is derived from an EMBL/GenBank/DDBJ whole genome shotgun (WGS) entry which is preliminary data.</text>
</comment>
<reference evidence="1" key="2">
    <citation type="submission" date="2020-11" db="EMBL/GenBank/DDBJ databases">
        <authorList>
            <person name="McCartney M.A."/>
            <person name="Auch B."/>
            <person name="Kono T."/>
            <person name="Mallez S."/>
            <person name="Becker A."/>
            <person name="Gohl D.M."/>
            <person name="Silverstein K.A.T."/>
            <person name="Koren S."/>
            <person name="Bechman K.B."/>
            <person name="Herman A."/>
            <person name="Abrahante J.E."/>
            <person name="Garbe J."/>
        </authorList>
    </citation>
    <scope>NUCLEOTIDE SEQUENCE</scope>
    <source>
        <strain evidence="1">Duluth1</strain>
        <tissue evidence="1">Whole animal</tissue>
    </source>
</reference>
<gene>
    <name evidence="1" type="ORF">DPMN_159781</name>
</gene>
<keyword evidence="2" id="KW-1185">Reference proteome</keyword>
<accession>A0A9D4EKB4</accession>
<dbReference type="EMBL" id="JAIWYP010000008">
    <property type="protein sequence ID" value="KAH3781872.1"/>
    <property type="molecule type" value="Genomic_DNA"/>
</dbReference>
<organism evidence="1 2">
    <name type="scientific">Dreissena polymorpha</name>
    <name type="common">Zebra mussel</name>
    <name type="synonym">Mytilus polymorpha</name>
    <dbReference type="NCBI Taxonomy" id="45954"/>
    <lineage>
        <taxon>Eukaryota</taxon>
        <taxon>Metazoa</taxon>
        <taxon>Spiralia</taxon>
        <taxon>Lophotrochozoa</taxon>
        <taxon>Mollusca</taxon>
        <taxon>Bivalvia</taxon>
        <taxon>Autobranchia</taxon>
        <taxon>Heteroconchia</taxon>
        <taxon>Euheterodonta</taxon>
        <taxon>Imparidentia</taxon>
        <taxon>Neoheterodontei</taxon>
        <taxon>Myida</taxon>
        <taxon>Dreissenoidea</taxon>
        <taxon>Dreissenidae</taxon>
        <taxon>Dreissena</taxon>
    </lineage>
</organism>
<dbReference type="Proteomes" id="UP000828390">
    <property type="component" value="Unassembled WGS sequence"/>
</dbReference>
<protein>
    <submittedName>
        <fullName evidence="1">Uncharacterized protein</fullName>
    </submittedName>
</protein>